<reference evidence="1 2" key="1">
    <citation type="submission" date="2018-09" db="EMBL/GenBank/DDBJ databases">
        <title>Mesorhizobium carmichaelinearum sp. nov. isolated from Carmichaelinea spp. root nodules in New Zealand.</title>
        <authorList>
            <person name="De Meyer S.E."/>
        </authorList>
    </citation>
    <scope>NUCLEOTIDE SEQUENCE [LARGE SCALE GENOMIC DNA]</scope>
    <source>
        <strain evidence="1 2">LMG 28313</strain>
    </source>
</reference>
<dbReference type="InterPro" id="IPR001387">
    <property type="entry name" value="Cro/C1-type_HTH"/>
</dbReference>
<dbReference type="SMART" id="SM00530">
    <property type="entry name" value="HTH_XRE"/>
    <property type="match status" value="1"/>
</dbReference>
<name>A0A6M7TI32_9HYPH</name>
<dbReference type="AlphaFoldDB" id="A0A6M7TI32"/>
<dbReference type="InterPro" id="IPR010982">
    <property type="entry name" value="Lambda_DNA-bd_dom_sf"/>
</dbReference>
<evidence type="ECO:0000313" key="2">
    <source>
        <dbReference type="Proteomes" id="UP000275530"/>
    </source>
</evidence>
<dbReference type="CDD" id="cd00093">
    <property type="entry name" value="HTH_XRE"/>
    <property type="match status" value="1"/>
</dbReference>
<dbReference type="GO" id="GO:0003677">
    <property type="term" value="F:DNA binding"/>
    <property type="evidence" value="ECO:0007669"/>
    <property type="project" value="InterPro"/>
</dbReference>
<dbReference type="Pfam" id="PF01381">
    <property type="entry name" value="HTH_3"/>
    <property type="match status" value="1"/>
</dbReference>
<gene>
    <name evidence="1" type="ORF">D3242_06890</name>
</gene>
<protein>
    <submittedName>
        <fullName evidence="1">XRE family transcriptional regulator</fullName>
    </submittedName>
</protein>
<sequence length="83" mass="9253">MRPVVKTLGTLRHKSLITMLIEKREASGLTQTELAEKLGEYQSFVARLESGQRRVDVVEFIDLAKILGFDPSAAIKRLAAEPN</sequence>
<keyword evidence="2" id="KW-1185">Reference proteome</keyword>
<dbReference type="EMBL" id="QZXA01000002">
    <property type="protein sequence ID" value="RJT37030.1"/>
    <property type="molecule type" value="Genomic_DNA"/>
</dbReference>
<evidence type="ECO:0000313" key="1">
    <source>
        <dbReference type="EMBL" id="RJT37030.1"/>
    </source>
</evidence>
<dbReference type="SUPFAM" id="SSF47413">
    <property type="entry name" value="lambda repressor-like DNA-binding domains"/>
    <property type="match status" value="1"/>
</dbReference>
<proteinExistence type="predicted"/>
<dbReference type="RefSeq" id="WP_081296097.1">
    <property type="nucleotide sequence ID" value="NZ_CP033507.1"/>
</dbReference>
<accession>A0A6M7TI32</accession>
<comment type="caution">
    <text evidence="1">The sequence shown here is derived from an EMBL/GenBank/DDBJ whole genome shotgun (WGS) entry which is preliminary data.</text>
</comment>
<dbReference type="Gene3D" id="1.10.260.40">
    <property type="entry name" value="lambda repressor-like DNA-binding domains"/>
    <property type="match status" value="1"/>
</dbReference>
<dbReference type="Proteomes" id="UP000275530">
    <property type="component" value="Unassembled WGS sequence"/>
</dbReference>
<dbReference type="PROSITE" id="PS50943">
    <property type="entry name" value="HTH_CROC1"/>
    <property type="match status" value="1"/>
</dbReference>
<organism evidence="1 2">
    <name type="scientific">Mesorhizobium jarvisii</name>
    <dbReference type="NCBI Taxonomy" id="1777867"/>
    <lineage>
        <taxon>Bacteria</taxon>
        <taxon>Pseudomonadati</taxon>
        <taxon>Pseudomonadota</taxon>
        <taxon>Alphaproteobacteria</taxon>
        <taxon>Hyphomicrobiales</taxon>
        <taxon>Phyllobacteriaceae</taxon>
        <taxon>Mesorhizobium</taxon>
    </lineage>
</organism>